<dbReference type="STRING" id="1194090.SAMN05443144_104152"/>
<sequence length="182" mass="20340">METENNNIYGVLAEFRNPKELVDAAASVKKSGYKDFDTYAPFPVHGMEEAMGLKESPLGWIVLGGAITGMVGILALMIWVMGYEYPMNISGKPYINLPIYVPITFEITVLFSAFAAVFGMFFLNNLPRFNNPLFNVERFEKASDDGFFVCVEASDDLFAEEKVAKLFQDNGATHIETIYDSE</sequence>
<dbReference type="RefSeq" id="WP_073060255.1">
    <property type="nucleotide sequence ID" value="NZ_FQUS01000004.1"/>
</dbReference>
<gene>
    <name evidence="2" type="ORF">SAMN05443144_104152</name>
</gene>
<keyword evidence="1" id="KW-1133">Transmembrane helix</keyword>
<keyword evidence="1" id="KW-0812">Transmembrane</keyword>
<dbReference type="PANTHER" id="PTHR40394:SF2">
    <property type="entry name" value="QUINOL:CYTOCHROME C OXIDOREDUCTASE MEMBRANE PROTEIN"/>
    <property type="match status" value="1"/>
</dbReference>
<dbReference type="PANTHER" id="PTHR40394">
    <property type="entry name" value="LIPOPROTEIN-RELATED"/>
    <property type="match status" value="1"/>
</dbReference>
<dbReference type="Pfam" id="PF11821">
    <property type="entry name" value="ActD"/>
    <property type="match status" value="1"/>
</dbReference>
<dbReference type="AlphaFoldDB" id="A0A1M4XKW7"/>
<name>A0A1M4XKW7_9BACT</name>
<dbReference type="Proteomes" id="UP000184041">
    <property type="component" value="Unassembled WGS sequence"/>
</dbReference>
<feature type="transmembrane region" description="Helical" evidence="1">
    <location>
        <begin position="99"/>
        <end position="123"/>
    </location>
</feature>
<dbReference type="EMBL" id="FQUS01000004">
    <property type="protein sequence ID" value="SHE94076.1"/>
    <property type="molecule type" value="Genomic_DNA"/>
</dbReference>
<keyword evidence="3" id="KW-1185">Reference proteome</keyword>
<dbReference type="OrthoDB" id="9792475at2"/>
<reference evidence="2 3" key="1">
    <citation type="submission" date="2016-11" db="EMBL/GenBank/DDBJ databases">
        <authorList>
            <person name="Jaros S."/>
            <person name="Januszkiewicz K."/>
            <person name="Wedrychowicz H."/>
        </authorList>
    </citation>
    <scope>NUCLEOTIDE SEQUENCE [LARGE SCALE GENOMIC DNA]</scope>
    <source>
        <strain evidence="2 3">DSM 21986</strain>
    </source>
</reference>
<feature type="transmembrane region" description="Helical" evidence="1">
    <location>
        <begin position="58"/>
        <end position="79"/>
    </location>
</feature>
<evidence type="ECO:0000313" key="2">
    <source>
        <dbReference type="EMBL" id="SHE94076.1"/>
    </source>
</evidence>
<proteinExistence type="predicted"/>
<evidence type="ECO:0000313" key="3">
    <source>
        <dbReference type="Proteomes" id="UP000184041"/>
    </source>
</evidence>
<organism evidence="2 3">
    <name type="scientific">Fodinibius roseus</name>
    <dbReference type="NCBI Taxonomy" id="1194090"/>
    <lineage>
        <taxon>Bacteria</taxon>
        <taxon>Pseudomonadati</taxon>
        <taxon>Balneolota</taxon>
        <taxon>Balneolia</taxon>
        <taxon>Balneolales</taxon>
        <taxon>Balneolaceae</taxon>
        <taxon>Fodinibius</taxon>
    </lineage>
</organism>
<protein>
    <submittedName>
        <fullName evidence="2">Quinol:cytochrome c oxidoreductase membrane protein</fullName>
    </submittedName>
</protein>
<accession>A0A1M4XKW7</accession>
<evidence type="ECO:0000256" key="1">
    <source>
        <dbReference type="SAM" id="Phobius"/>
    </source>
</evidence>
<keyword evidence="1" id="KW-0472">Membrane</keyword>
<dbReference type="InterPro" id="IPR021776">
    <property type="entry name" value="ActD"/>
</dbReference>